<dbReference type="GO" id="GO:0016787">
    <property type="term" value="F:hydrolase activity"/>
    <property type="evidence" value="ECO:0007669"/>
    <property type="project" value="UniProtKB-KW"/>
</dbReference>
<organism evidence="2 3">
    <name type="scientific">Hymenobacter setariae</name>
    <dbReference type="NCBI Taxonomy" id="2594794"/>
    <lineage>
        <taxon>Bacteria</taxon>
        <taxon>Pseudomonadati</taxon>
        <taxon>Bacteroidota</taxon>
        <taxon>Cytophagia</taxon>
        <taxon>Cytophagales</taxon>
        <taxon>Hymenobacteraceae</taxon>
        <taxon>Hymenobacter</taxon>
    </lineage>
</organism>
<evidence type="ECO:0000313" key="2">
    <source>
        <dbReference type="EMBL" id="TVT37651.1"/>
    </source>
</evidence>
<dbReference type="SUPFAM" id="SSF53474">
    <property type="entry name" value="alpha/beta-Hydrolases"/>
    <property type="match status" value="1"/>
</dbReference>
<dbReference type="InterPro" id="IPR029058">
    <property type="entry name" value="AB_hydrolase_fold"/>
</dbReference>
<feature type="domain" description="Serine aminopeptidase S33" evidence="1">
    <location>
        <begin position="81"/>
        <end position="187"/>
    </location>
</feature>
<dbReference type="RefSeq" id="WP_144851794.1">
    <property type="nucleotide sequence ID" value="NZ_VMRJ01000006.1"/>
</dbReference>
<evidence type="ECO:0000313" key="3">
    <source>
        <dbReference type="Proteomes" id="UP000317624"/>
    </source>
</evidence>
<dbReference type="InterPro" id="IPR022742">
    <property type="entry name" value="Hydrolase_4"/>
</dbReference>
<dbReference type="Proteomes" id="UP000317624">
    <property type="component" value="Unassembled WGS sequence"/>
</dbReference>
<protein>
    <submittedName>
        <fullName evidence="2">Alpha/beta hydrolase</fullName>
    </submittedName>
</protein>
<reference evidence="2 3" key="1">
    <citation type="submission" date="2019-07" db="EMBL/GenBank/DDBJ databases">
        <title>Hymenobacter sp. straun FUR1 Genome sequencing and assembly.</title>
        <authorList>
            <person name="Chhetri G."/>
        </authorList>
    </citation>
    <scope>NUCLEOTIDE SEQUENCE [LARGE SCALE GENOMIC DNA]</scope>
    <source>
        <strain evidence="2 3">Fur1</strain>
    </source>
</reference>
<accession>A0A558BMA9</accession>
<name>A0A558BMA9_9BACT</name>
<comment type="caution">
    <text evidence="2">The sequence shown here is derived from an EMBL/GenBank/DDBJ whole genome shotgun (WGS) entry which is preliminary data.</text>
</comment>
<evidence type="ECO:0000259" key="1">
    <source>
        <dbReference type="Pfam" id="PF12146"/>
    </source>
</evidence>
<dbReference type="AlphaFoldDB" id="A0A558BMA9"/>
<dbReference type="EMBL" id="VMRJ01000006">
    <property type="protein sequence ID" value="TVT37651.1"/>
    <property type="molecule type" value="Genomic_DNA"/>
</dbReference>
<dbReference type="Pfam" id="PF12146">
    <property type="entry name" value="Hydrolase_4"/>
    <property type="match status" value="1"/>
</dbReference>
<dbReference type="Gene3D" id="3.40.50.1820">
    <property type="entry name" value="alpha/beta hydrolase"/>
    <property type="match status" value="1"/>
</dbReference>
<proteinExistence type="predicted"/>
<keyword evidence="2" id="KW-0378">Hydrolase</keyword>
<dbReference type="OrthoDB" id="9785847at2"/>
<gene>
    <name evidence="2" type="ORF">FNT36_20985</name>
</gene>
<keyword evidence="3" id="KW-1185">Reference proteome</keyword>
<sequence length="265" mass="29205">MATAPLLLRSAGWITALGLLASGCGGRPVPQPLASSAPDWTTVALRTDTLRMVDAVRHRPIPLVTYAPAGMAPTTRLKLALLNHGYGGTNTDYSFVAKNLVAHGYYVVSLQQDLPTDTPMPTMGTPAVVRRPYWERGVQNMLYVLQELKRTQPALNYRQLLLMGHSNGGDMVMLFAQQHPRLVERVITLDNRRMPLPRTRRPRVLSLRSNDQPADVGVLPTPAEQAQFGMTIVPLPATQHNDMWDGATAAQQQEMNALISEFLAH</sequence>